<dbReference type="AlphaFoldDB" id="A0A4V3YXV0"/>
<comment type="caution">
    <text evidence="2">The sequence shown here is derived from an EMBL/GenBank/DDBJ whole genome shotgun (WGS) entry which is preliminary data.</text>
</comment>
<dbReference type="PROSITE" id="PS51257">
    <property type="entry name" value="PROKAR_LIPOPROTEIN"/>
    <property type="match status" value="1"/>
</dbReference>
<dbReference type="EMBL" id="SSWX01000001">
    <property type="protein sequence ID" value="THJ36532.1"/>
    <property type="molecule type" value="Genomic_DNA"/>
</dbReference>
<keyword evidence="3" id="KW-1185">Reference proteome</keyword>
<reference evidence="2 3" key="1">
    <citation type="submission" date="2019-04" db="EMBL/GenBank/DDBJ databases">
        <title>Lampropedia sp YIM MLB12 draf genome.</title>
        <authorList>
            <person name="Wang Y.-X."/>
        </authorList>
    </citation>
    <scope>NUCLEOTIDE SEQUENCE [LARGE SCALE GENOMIC DNA]</scope>
    <source>
        <strain evidence="2 3">YIM MLB12</strain>
    </source>
</reference>
<feature type="chain" id="PRO_5020680797" evidence="1">
    <location>
        <begin position="24"/>
        <end position="553"/>
    </location>
</feature>
<dbReference type="Pfam" id="PF05345">
    <property type="entry name" value="He_PIG"/>
    <property type="match status" value="1"/>
</dbReference>
<evidence type="ECO:0000313" key="3">
    <source>
        <dbReference type="Proteomes" id="UP000306236"/>
    </source>
</evidence>
<accession>A0A4V3YXV0</accession>
<evidence type="ECO:0000256" key="1">
    <source>
        <dbReference type="SAM" id="SignalP"/>
    </source>
</evidence>
<dbReference type="InterPro" id="IPR015919">
    <property type="entry name" value="Cadherin-like_sf"/>
</dbReference>
<dbReference type="InterPro" id="IPR013783">
    <property type="entry name" value="Ig-like_fold"/>
</dbReference>
<keyword evidence="1" id="KW-0732">Signal</keyword>
<evidence type="ECO:0000313" key="2">
    <source>
        <dbReference type="EMBL" id="THJ36532.1"/>
    </source>
</evidence>
<organism evidence="2 3">
    <name type="scientific">Lampropedia aestuarii</name>
    <dbReference type="NCBI Taxonomy" id="2562762"/>
    <lineage>
        <taxon>Bacteria</taxon>
        <taxon>Pseudomonadati</taxon>
        <taxon>Pseudomonadota</taxon>
        <taxon>Betaproteobacteria</taxon>
        <taxon>Burkholderiales</taxon>
        <taxon>Comamonadaceae</taxon>
        <taxon>Lampropedia</taxon>
    </lineage>
</organism>
<name>A0A4V3YXV0_9BURK</name>
<gene>
    <name evidence="2" type="ORF">E8K88_01150</name>
</gene>
<dbReference type="SUPFAM" id="SSF49313">
    <property type="entry name" value="Cadherin-like"/>
    <property type="match status" value="1"/>
</dbReference>
<protein>
    <submittedName>
        <fullName evidence="2">Uncharacterized protein</fullName>
    </submittedName>
</protein>
<dbReference type="GO" id="GO:0016020">
    <property type="term" value="C:membrane"/>
    <property type="evidence" value="ECO:0007669"/>
    <property type="project" value="InterPro"/>
</dbReference>
<feature type="signal peptide" evidence="1">
    <location>
        <begin position="1"/>
        <end position="23"/>
    </location>
</feature>
<dbReference type="Proteomes" id="UP000306236">
    <property type="component" value="Unassembled WGS sequence"/>
</dbReference>
<sequence>MNFFAMKRGCTIGAVALVAAVVAACGGGGGSAGENPNAPYDLRLTANAGGDGVPKTELPLNLNNVPPSIGGPYTTTLVIDAVASNRPIPTEDFACSLNGGVDVGGLYKLDGTDEEDEDGSPKPSRSIVLGSNSGMATFHFHAGSLAGDAIIRCTMVNNQNRTAEISIKVGDYGGTPSGAYIATTTTGNRGFVITQNVVGGTVGPLKQLTMQAAVFDDFGQPVAKPAGNNLRVSILPNSPSNALAAQDAELRAGGNTSGNKVLSVPTVNGLATFTIVSGNATGAIALELVADRSDNNVDNGIQDPVSNIAVVYAVTEIPSSEAPTPLVSESASFTAPIGREFFQALTASGGVPGYTWSIVSGALPSGLTLSSNGVISGTPTALGSRTVQLLVQDSAASALPPSATQSVRTSVTINVQAINSGLGIVCSGTTISANACDITNATVGLGYSHAFSAQGGTGTYAWALPDLPDFLTFDATNLNVLQVRSNRSLTCNDLNVTTTTEEIKDDQGVVIGTETKRTYSPRTYGFLVSLTSGDETVVTLARMTVSQGNAVCN</sequence>
<proteinExistence type="predicted"/>
<dbReference type="Gene3D" id="2.60.40.10">
    <property type="entry name" value="Immunoglobulins"/>
    <property type="match status" value="1"/>
</dbReference>
<dbReference type="OrthoDB" id="5730733at2"/>
<dbReference type="GO" id="GO:0005509">
    <property type="term" value="F:calcium ion binding"/>
    <property type="evidence" value="ECO:0007669"/>
    <property type="project" value="InterPro"/>
</dbReference>